<dbReference type="PANTHER" id="PTHR44858">
    <property type="entry name" value="TETRATRICOPEPTIDE REPEAT PROTEIN 6"/>
    <property type="match status" value="1"/>
</dbReference>
<evidence type="ECO:0000256" key="1">
    <source>
        <dbReference type="ARBA" id="ARBA00022737"/>
    </source>
</evidence>
<feature type="region of interest" description="Disordered" evidence="4">
    <location>
        <begin position="45"/>
        <end position="72"/>
    </location>
</feature>
<keyword evidence="6" id="KW-1185">Reference proteome</keyword>
<dbReference type="EMBL" id="SJPG01000001">
    <property type="protein sequence ID" value="TWT63668.1"/>
    <property type="molecule type" value="Genomic_DNA"/>
</dbReference>
<feature type="repeat" description="TPR" evidence="3">
    <location>
        <begin position="327"/>
        <end position="360"/>
    </location>
</feature>
<dbReference type="PANTHER" id="PTHR44858:SF1">
    <property type="entry name" value="UDP-N-ACETYLGLUCOSAMINE--PEPTIDE N-ACETYLGLUCOSAMINYLTRANSFERASE SPINDLY-RELATED"/>
    <property type="match status" value="1"/>
</dbReference>
<dbReference type="InterPro" id="IPR050498">
    <property type="entry name" value="Ycf3"/>
</dbReference>
<gene>
    <name evidence="5" type="primary">yrrB_4</name>
    <name evidence="5" type="ORF">Pan54_44230</name>
</gene>
<dbReference type="AlphaFoldDB" id="A0A5C5XLU3"/>
<accession>A0A5C5XLU3</accession>
<proteinExistence type="predicted"/>
<dbReference type="Proteomes" id="UP000316095">
    <property type="component" value="Unassembled WGS sequence"/>
</dbReference>
<dbReference type="Pfam" id="PF13432">
    <property type="entry name" value="TPR_16"/>
    <property type="match status" value="1"/>
</dbReference>
<reference evidence="5 6" key="1">
    <citation type="submission" date="2019-02" db="EMBL/GenBank/DDBJ databases">
        <title>Deep-cultivation of Planctomycetes and their phenomic and genomic characterization uncovers novel biology.</title>
        <authorList>
            <person name="Wiegand S."/>
            <person name="Jogler M."/>
            <person name="Boedeker C."/>
            <person name="Pinto D."/>
            <person name="Vollmers J."/>
            <person name="Rivas-Marin E."/>
            <person name="Kohn T."/>
            <person name="Peeters S.H."/>
            <person name="Heuer A."/>
            <person name="Rast P."/>
            <person name="Oberbeckmann S."/>
            <person name="Bunk B."/>
            <person name="Jeske O."/>
            <person name="Meyerdierks A."/>
            <person name="Storesund J.E."/>
            <person name="Kallscheuer N."/>
            <person name="Luecker S."/>
            <person name="Lage O.M."/>
            <person name="Pohl T."/>
            <person name="Merkel B.J."/>
            <person name="Hornburger P."/>
            <person name="Mueller R.-W."/>
            <person name="Bruemmer F."/>
            <person name="Labrenz M."/>
            <person name="Spormann A.M."/>
            <person name="Op Den Camp H."/>
            <person name="Overmann J."/>
            <person name="Amann R."/>
            <person name="Jetten M.S.M."/>
            <person name="Mascher T."/>
            <person name="Medema M.H."/>
            <person name="Devos D.P."/>
            <person name="Kaster A.-K."/>
            <person name="Ovreas L."/>
            <person name="Rohde M."/>
            <person name="Galperin M.Y."/>
            <person name="Jogler C."/>
        </authorList>
    </citation>
    <scope>NUCLEOTIDE SEQUENCE [LARGE SCALE GENOMIC DNA]</scope>
    <source>
        <strain evidence="5 6">Pan54</strain>
    </source>
</reference>
<feature type="compositionally biased region" description="Polar residues" evidence="4">
    <location>
        <begin position="45"/>
        <end position="57"/>
    </location>
</feature>
<evidence type="ECO:0000256" key="4">
    <source>
        <dbReference type="SAM" id="MobiDB-lite"/>
    </source>
</evidence>
<dbReference type="InterPro" id="IPR011990">
    <property type="entry name" value="TPR-like_helical_dom_sf"/>
</dbReference>
<organism evidence="5 6">
    <name type="scientific">Rubinisphaera italica</name>
    <dbReference type="NCBI Taxonomy" id="2527969"/>
    <lineage>
        <taxon>Bacteria</taxon>
        <taxon>Pseudomonadati</taxon>
        <taxon>Planctomycetota</taxon>
        <taxon>Planctomycetia</taxon>
        <taxon>Planctomycetales</taxon>
        <taxon>Planctomycetaceae</taxon>
        <taxon>Rubinisphaera</taxon>
    </lineage>
</organism>
<dbReference type="Pfam" id="PF13431">
    <property type="entry name" value="TPR_17"/>
    <property type="match status" value="1"/>
</dbReference>
<keyword evidence="2 3" id="KW-0802">TPR repeat</keyword>
<sequence>MSGVCRITPITALEVVPQFRDGETPMRYFMFLLLCSMLIVTGCSNSTPTSETSQTDSKTTEDSEPNGAAESSMVIDAAEAMGKIKSYYKEGNYKAAFPLLDQLHNAKVCPPEGYAIRAQILDHSGLTTQAISSLTLALTKQRDNSEWHNMLGLLFVKTQNIPMAQQAFTKAVELDPNYSKAYNNRGLMLVAIKEYDKAIADFDASILKSPKYVDAYNNRGYAYLELGNFEKAVENFSQSIKIDPEYVKGYNNRGFALTKMGAPEQAIADFTVAIEKSPYEVKHYLHRRDAYQAIGKLEEANQDQAAAQWVQQVLVLVRQIQRNPKDPALFVQRAELFAKREKFEEANKDLEQALKLDDTMSAIYVAQASISFKQKNYQAAVEKCTKALEFGENFDANSLRGDAYMALGKLDQAITDYQSAERFDNAVAMAYWKRAETKENGGDKAGAEKDKATALQLDPEVEKRVIK</sequence>
<feature type="compositionally biased region" description="Basic and acidic residues" evidence="4">
    <location>
        <begin position="438"/>
        <end position="452"/>
    </location>
</feature>
<keyword evidence="1" id="KW-0677">Repeat</keyword>
<name>A0A5C5XLU3_9PLAN</name>
<evidence type="ECO:0000313" key="5">
    <source>
        <dbReference type="EMBL" id="TWT63668.1"/>
    </source>
</evidence>
<feature type="region of interest" description="Disordered" evidence="4">
    <location>
        <begin position="438"/>
        <end position="467"/>
    </location>
</feature>
<evidence type="ECO:0000256" key="2">
    <source>
        <dbReference type="ARBA" id="ARBA00022803"/>
    </source>
</evidence>
<comment type="caution">
    <text evidence="5">The sequence shown here is derived from an EMBL/GenBank/DDBJ whole genome shotgun (WGS) entry which is preliminary data.</text>
</comment>
<dbReference type="PROSITE" id="PS50293">
    <property type="entry name" value="TPR_REGION"/>
    <property type="match status" value="1"/>
</dbReference>
<protein>
    <submittedName>
        <fullName evidence="5">TPR repeat-containing protein YrrB</fullName>
    </submittedName>
</protein>
<dbReference type="SUPFAM" id="SSF48439">
    <property type="entry name" value="Protein prenylyltransferase"/>
    <property type="match status" value="1"/>
</dbReference>
<evidence type="ECO:0000313" key="6">
    <source>
        <dbReference type="Proteomes" id="UP000316095"/>
    </source>
</evidence>
<feature type="repeat" description="TPR" evidence="3">
    <location>
        <begin position="179"/>
        <end position="212"/>
    </location>
</feature>
<feature type="repeat" description="TPR" evidence="3">
    <location>
        <begin position="213"/>
        <end position="246"/>
    </location>
</feature>
<evidence type="ECO:0000256" key="3">
    <source>
        <dbReference type="PROSITE-ProRule" id="PRU00339"/>
    </source>
</evidence>
<dbReference type="InterPro" id="IPR019734">
    <property type="entry name" value="TPR_rpt"/>
</dbReference>
<dbReference type="Gene3D" id="1.25.40.10">
    <property type="entry name" value="Tetratricopeptide repeat domain"/>
    <property type="match status" value="4"/>
</dbReference>
<dbReference type="PROSITE" id="PS50005">
    <property type="entry name" value="TPR"/>
    <property type="match status" value="4"/>
</dbReference>
<dbReference type="Pfam" id="PF13414">
    <property type="entry name" value="TPR_11"/>
    <property type="match status" value="2"/>
</dbReference>
<dbReference type="SMART" id="SM00028">
    <property type="entry name" value="TPR"/>
    <property type="match status" value="9"/>
</dbReference>
<dbReference type="SUPFAM" id="SSF48452">
    <property type="entry name" value="TPR-like"/>
    <property type="match status" value="1"/>
</dbReference>
<feature type="repeat" description="TPR" evidence="3">
    <location>
        <begin position="145"/>
        <end position="178"/>
    </location>
</feature>